<dbReference type="Gene3D" id="1.20.120.670">
    <property type="entry name" value="N-acetyl-b-d-glucoasminidase"/>
    <property type="match status" value="1"/>
</dbReference>
<dbReference type="Proteomes" id="UP000663828">
    <property type="component" value="Unassembled WGS sequence"/>
</dbReference>
<gene>
    <name evidence="2" type="ORF">XAT740_LOCUS61487</name>
</gene>
<reference evidence="2" key="1">
    <citation type="submission" date="2021-02" db="EMBL/GenBank/DDBJ databases">
        <authorList>
            <person name="Nowell W R."/>
        </authorList>
    </citation>
    <scope>NUCLEOTIDE SEQUENCE</scope>
</reference>
<comment type="caution">
    <text evidence="2">The sequence shown here is derived from an EMBL/GenBank/DDBJ whole genome shotgun (WGS) entry which is preliminary data.</text>
</comment>
<feature type="domain" description="Alpha-N-acetylglucosaminidase C-terminal" evidence="1">
    <location>
        <begin position="3"/>
        <end position="141"/>
    </location>
</feature>
<proteinExistence type="predicted"/>
<dbReference type="Pfam" id="PF12972">
    <property type="entry name" value="NAGLU_C"/>
    <property type="match status" value="1"/>
</dbReference>
<protein>
    <recommendedName>
        <fullName evidence="1">Alpha-N-acetylglucosaminidase C-terminal domain-containing protein</fullName>
    </recommendedName>
</protein>
<evidence type="ECO:0000313" key="3">
    <source>
        <dbReference type="Proteomes" id="UP000663828"/>
    </source>
</evidence>
<dbReference type="InterPro" id="IPR024732">
    <property type="entry name" value="NAGLU_C"/>
</dbReference>
<feature type="non-terminal residue" evidence="2">
    <location>
        <position position="168"/>
    </location>
</feature>
<sequence length="168" mass="19690">AILVDILGDTESILASDRRFLLGNWIRDALQFAQGEEDIHFYNFNAKLQVSIWGNNYTLPLYDYANKFWSGMIQEYYAKRWYVFFDIVLKSLVDGVPIDKKVLNERLFLEAELPFFMLETKTYPTTEQGDSILIARQLFNKYHLSLNDIHSPKKSSAKKGYSLKHRVH</sequence>
<evidence type="ECO:0000313" key="2">
    <source>
        <dbReference type="EMBL" id="CAF1684458.1"/>
    </source>
</evidence>
<evidence type="ECO:0000259" key="1">
    <source>
        <dbReference type="Pfam" id="PF12972"/>
    </source>
</evidence>
<accession>A0A816HBK4</accession>
<name>A0A816HBK4_ADIRI</name>
<dbReference type="InterPro" id="IPR007781">
    <property type="entry name" value="NAGLU"/>
</dbReference>
<dbReference type="PANTHER" id="PTHR12872">
    <property type="entry name" value="ALPHA-N-ACETYLGLUCOSAMINIDASE"/>
    <property type="match status" value="1"/>
</dbReference>
<dbReference type="PANTHER" id="PTHR12872:SF1">
    <property type="entry name" value="ALPHA-N-ACETYLGLUCOSAMINIDASE"/>
    <property type="match status" value="1"/>
</dbReference>
<dbReference type="EMBL" id="CAJNOR010016202">
    <property type="protein sequence ID" value="CAF1684458.1"/>
    <property type="molecule type" value="Genomic_DNA"/>
</dbReference>
<organism evidence="2 3">
    <name type="scientific">Adineta ricciae</name>
    <name type="common">Rotifer</name>
    <dbReference type="NCBI Taxonomy" id="249248"/>
    <lineage>
        <taxon>Eukaryota</taxon>
        <taxon>Metazoa</taxon>
        <taxon>Spiralia</taxon>
        <taxon>Gnathifera</taxon>
        <taxon>Rotifera</taxon>
        <taxon>Eurotatoria</taxon>
        <taxon>Bdelloidea</taxon>
        <taxon>Adinetida</taxon>
        <taxon>Adinetidae</taxon>
        <taxon>Adineta</taxon>
    </lineage>
</organism>
<keyword evidence="3" id="KW-1185">Reference proteome</keyword>
<dbReference type="AlphaFoldDB" id="A0A816HBK4"/>